<keyword evidence="1" id="KW-1133">Transmembrane helix</keyword>
<dbReference type="RefSeq" id="WP_322878494.1">
    <property type="nucleotide sequence ID" value="NZ_JAVMIP010000010.1"/>
</dbReference>
<evidence type="ECO:0000313" key="2">
    <source>
        <dbReference type="EMBL" id="MDS3861248.1"/>
    </source>
</evidence>
<protein>
    <submittedName>
        <fullName evidence="2">Uncharacterized protein</fullName>
    </submittedName>
</protein>
<dbReference type="EMBL" id="JAVMIP010000010">
    <property type="protein sequence ID" value="MDS3861248.1"/>
    <property type="molecule type" value="Genomic_DNA"/>
</dbReference>
<sequence length="223" mass="26183">MNKLADDIADVVTKLGDDFSKFFLYEKVQGDYGESELKCVIDQFSPYSVVFVFDKAIIDCEKIINDFYGDGAFKFFISVLFRKKLKIGWLRKLLKEEREKLWNSCVKFQNTGVEFTNYTRNDKQLELYRKRFMQAKDHVVDVMESCIARLSEELSNYFEEGLENFNNIKLITILSLIIVVSIFGVWWFAFRNKPTSSSNFRFNPQQTTSAVFRLTQARSDYLS</sequence>
<feature type="transmembrane region" description="Helical" evidence="1">
    <location>
        <begin position="170"/>
        <end position="190"/>
    </location>
</feature>
<gene>
    <name evidence="2" type="ORF">RIF25_10560</name>
</gene>
<dbReference type="Proteomes" id="UP001268256">
    <property type="component" value="Unassembled WGS sequence"/>
</dbReference>
<proteinExistence type="predicted"/>
<keyword evidence="1" id="KW-0472">Membrane</keyword>
<evidence type="ECO:0000313" key="3">
    <source>
        <dbReference type="Proteomes" id="UP001268256"/>
    </source>
</evidence>
<keyword evidence="3" id="KW-1185">Reference proteome</keyword>
<dbReference type="AlphaFoldDB" id="A0AAE4FSZ1"/>
<reference evidence="3" key="1">
    <citation type="submission" date="2023-07" db="EMBL/GenBank/DDBJ databases">
        <authorList>
            <person name="Luz R."/>
            <person name="Cordeiro R."/>
            <person name="Fonseca A."/>
            <person name="Goncalves V."/>
        </authorList>
    </citation>
    <scope>NUCLEOTIDE SEQUENCE [LARGE SCALE GENOMIC DNA]</scope>
    <source>
        <strain evidence="3">BACA0444</strain>
    </source>
</reference>
<evidence type="ECO:0000256" key="1">
    <source>
        <dbReference type="SAM" id="Phobius"/>
    </source>
</evidence>
<name>A0AAE4FSZ1_9CYAN</name>
<organism evidence="2 3">
    <name type="scientific">Pseudocalidococcus azoricus BACA0444</name>
    <dbReference type="NCBI Taxonomy" id="2918990"/>
    <lineage>
        <taxon>Bacteria</taxon>
        <taxon>Bacillati</taxon>
        <taxon>Cyanobacteriota</taxon>
        <taxon>Cyanophyceae</taxon>
        <taxon>Acaryochloridales</taxon>
        <taxon>Thermosynechococcaceae</taxon>
        <taxon>Pseudocalidococcus</taxon>
        <taxon>Pseudocalidococcus azoricus</taxon>
    </lineage>
</organism>
<comment type="caution">
    <text evidence="2">The sequence shown here is derived from an EMBL/GenBank/DDBJ whole genome shotgun (WGS) entry which is preliminary data.</text>
</comment>
<accession>A0AAE4FSZ1</accession>
<keyword evidence="1" id="KW-0812">Transmembrane</keyword>